<accession>A0A3M7T0S1</accession>
<dbReference type="AlphaFoldDB" id="A0A3M7T0S1"/>
<protein>
    <submittedName>
        <fullName evidence="1">Uncharacterized protein</fullName>
    </submittedName>
</protein>
<evidence type="ECO:0000313" key="2">
    <source>
        <dbReference type="Proteomes" id="UP000276133"/>
    </source>
</evidence>
<name>A0A3M7T0S1_BRAPC</name>
<dbReference type="EMBL" id="REGN01000494">
    <property type="protein sequence ID" value="RNA41509.1"/>
    <property type="molecule type" value="Genomic_DNA"/>
</dbReference>
<sequence length="92" mass="11091">MNLFLENMENSYNFQNRHPLKCAILMEQIKKNKICTKLKRKDFNCCTHHFNKILVPTRYREVYISTIIIIIKSSSSIYPFFKPIFYDSMSFI</sequence>
<proteinExistence type="predicted"/>
<reference evidence="1 2" key="1">
    <citation type="journal article" date="2018" name="Sci. Rep.">
        <title>Genomic signatures of local adaptation to the degree of environmental predictability in rotifers.</title>
        <authorList>
            <person name="Franch-Gras L."/>
            <person name="Hahn C."/>
            <person name="Garcia-Roger E.M."/>
            <person name="Carmona M.J."/>
            <person name="Serra M."/>
            <person name="Gomez A."/>
        </authorList>
    </citation>
    <scope>NUCLEOTIDE SEQUENCE [LARGE SCALE GENOMIC DNA]</scope>
    <source>
        <strain evidence="1">HYR1</strain>
    </source>
</reference>
<gene>
    <name evidence="1" type="ORF">BpHYR1_015490</name>
</gene>
<keyword evidence="2" id="KW-1185">Reference proteome</keyword>
<organism evidence="1 2">
    <name type="scientific">Brachionus plicatilis</name>
    <name type="common">Marine rotifer</name>
    <name type="synonym">Brachionus muelleri</name>
    <dbReference type="NCBI Taxonomy" id="10195"/>
    <lineage>
        <taxon>Eukaryota</taxon>
        <taxon>Metazoa</taxon>
        <taxon>Spiralia</taxon>
        <taxon>Gnathifera</taxon>
        <taxon>Rotifera</taxon>
        <taxon>Eurotatoria</taxon>
        <taxon>Monogononta</taxon>
        <taxon>Pseudotrocha</taxon>
        <taxon>Ploima</taxon>
        <taxon>Brachionidae</taxon>
        <taxon>Brachionus</taxon>
    </lineage>
</organism>
<comment type="caution">
    <text evidence="1">The sequence shown here is derived from an EMBL/GenBank/DDBJ whole genome shotgun (WGS) entry which is preliminary data.</text>
</comment>
<evidence type="ECO:0000313" key="1">
    <source>
        <dbReference type="EMBL" id="RNA41509.1"/>
    </source>
</evidence>
<dbReference type="Proteomes" id="UP000276133">
    <property type="component" value="Unassembled WGS sequence"/>
</dbReference>